<sequence>MALNLVRPWNHFDVAHLAAWPELANLISYLLTHSPMSQFQIYGAIAGWLIIRCTARKYIVKPQKLLRMLVELQEAEVMNVIDLALLNQAEDVLNADVDQLNEEPGNMTIDSTGAHVSNDEPLYPDFTVDRFWGVPRDEDRADEIAIVVEVASLLRIFDGSEDLQKYKGIESMWTPSARRFKRSIIAKFESYLRRAVQRSGRKKVLGLLFLGPEVLIAIAEPPAVEGDETGPPVYPYEAEFQHSAGYMHAFDPRLMDQIDAILQIHD</sequence>
<name>A0A5C3PZS7_9AGAR</name>
<accession>A0A5C3PZS7</accession>
<keyword evidence="2" id="KW-1185">Reference proteome</keyword>
<dbReference type="AlphaFoldDB" id="A0A5C3PZS7"/>
<evidence type="ECO:0000313" key="2">
    <source>
        <dbReference type="Proteomes" id="UP000305067"/>
    </source>
</evidence>
<reference evidence="1 2" key="1">
    <citation type="journal article" date="2019" name="Nat. Ecol. Evol.">
        <title>Megaphylogeny resolves global patterns of mushroom evolution.</title>
        <authorList>
            <person name="Varga T."/>
            <person name="Krizsan K."/>
            <person name="Foldi C."/>
            <person name="Dima B."/>
            <person name="Sanchez-Garcia M."/>
            <person name="Sanchez-Ramirez S."/>
            <person name="Szollosi G.J."/>
            <person name="Szarkandi J.G."/>
            <person name="Papp V."/>
            <person name="Albert L."/>
            <person name="Andreopoulos W."/>
            <person name="Angelini C."/>
            <person name="Antonin V."/>
            <person name="Barry K.W."/>
            <person name="Bougher N.L."/>
            <person name="Buchanan P."/>
            <person name="Buyck B."/>
            <person name="Bense V."/>
            <person name="Catcheside P."/>
            <person name="Chovatia M."/>
            <person name="Cooper J."/>
            <person name="Damon W."/>
            <person name="Desjardin D."/>
            <person name="Finy P."/>
            <person name="Geml J."/>
            <person name="Haridas S."/>
            <person name="Hughes K."/>
            <person name="Justo A."/>
            <person name="Karasinski D."/>
            <person name="Kautmanova I."/>
            <person name="Kiss B."/>
            <person name="Kocsube S."/>
            <person name="Kotiranta H."/>
            <person name="LaButti K.M."/>
            <person name="Lechner B.E."/>
            <person name="Liimatainen K."/>
            <person name="Lipzen A."/>
            <person name="Lukacs Z."/>
            <person name="Mihaltcheva S."/>
            <person name="Morgado L.N."/>
            <person name="Niskanen T."/>
            <person name="Noordeloos M.E."/>
            <person name="Ohm R.A."/>
            <person name="Ortiz-Santana B."/>
            <person name="Ovrebo C."/>
            <person name="Racz N."/>
            <person name="Riley R."/>
            <person name="Savchenko A."/>
            <person name="Shiryaev A."/>
            <person name="Soop K."/>
            <person name="Spirin V."/>
            <person name="Szebenyi C."/>
            <person name="Tomsovsky M."/>
            <person name="Tulloss R.E."/>
            <person name="Uehling J."/>
            <person name="Grigoriev I.V."/>
            <person name="Vagvolgyi C."/>
            <person name="Papp T."/>
            <person name="Martin F.M."/>
            <person name="Miettinen O."/>
            <person name="Hibbett D.S."/>
            <person name="Nagy L.G."/>
        </authorList>
    </citation>
    <scope>NUCLEOTIDE SEQUENCE [LARGE SCALE GENOMIC DNA]</scope>
    <source>
        <strain evidence="1 2">CBS 309.79</strain>
    </source>
</reference>
<dbReference type="Proteomes" id="UP000305067">
    <property type="component" value="Unassembled WGS sequence"/>
</dbReference>
<evidence type="ECO:0000313" key="1">
    <source>
        <dbReference type="EMBL" id="TFK95365.1"/>
    </source>
</evidence>
<protein>
    <submittedName>
        <fullName evidence="1">Uncharacterized protein</fullName>
    </submittedName>
</protein>
<proteinExistence type="predicted"/>
<dbReference type="EMBL" id="ML178889">
    <property type="protein sequence ID" value="TFK95365.1"/>
    <property type="molecule type" value="Genomic_DNA"/>
</dbReference>
<dbReference type="OrthoDB" id="2977433at2759"/>
<organism evidence="1 2">
    <name type="scientific">Pterulicium gracile</name>
    <dbReference type="NCBI Taxonomy" id="1884261"/>
    <lineage>
        <taxon>Eukaryota</taxon>
        <taxon>Fungi</taxon>
        <taxon>Dikarya</taxon>
        <taxon>Basidiomycota</taxon>
        <taxon>Agaricomycotina</taxon>
        <taxon>Agaricomycetes</taxon>
        <taxon>Agaricomycetidae</taxon>
        <taxon>Agaricales</taxon>
        <taxon>Pleurotineae</taxon>
        <taxon>Pterulaceae</taxon>
        <taxon>Pterulicium</taxon>
    </lineage>
</organism>
<gene>
    <name evidence="1" type="ORF">BDV98DRAFT_587131</name>
</gene>